<evidence type="ECO:0000256" key="1">
    <source>
        <dbReference type="SAM" id="Coils"/>
    </source>
</evidence>
<evidence type="ECO:0000313" key="4">
    <source>
        <dbReference type="Proteomes" id="UP000515124"/>
    </source>
</evidence>
<dbReference type="PANTHER" id="PTHR48449:SF1">
    <property type="entry name" value="DUF1985 DOMAIN-CONTAINING PROTEIN"/>
    <property type="match status" value="1"/>
</dbReference>
<keyword evidence="4" id="KW-1185">Reference proteome</keyword>
<feature type="region of interest" description="Disordered" evidence="2">
    <location>
        <begin position="328"/>
        <end position="358"/>
    </location>
</feature>
<feature type="domain" description="DUF1985" evidence="3">
    <location>
        <begin position="79"/>
        <end position="203"/>
    </location>
</feature>
<reference evidence="5" key="1">
    <citation type="submission" date="2025-08" db="UniProtKB">
        <authorList>
            <consortium name="RefSeq"/>
        </authorList>
    </citation>
    <scope>IDENTIFICATION</scope>
</reference>
<feature type="compositionally biased region" description="Acidic residues" evidence="2">
    <location>
        <begin position="345"/>
        <end position="358"/>
    </location>
</feature>
<feature type="coiled-coil region" evidence="1">
    <location>
        <begin position="379"/>
        <end position="406"/>
    </location>
</feature>
<dbReference type="PANTHER" id="PTHR48449">
    <property type="entry name" value="DUF1985 DOMAIN-CONTAINING PROTEIN"/>
    <property type="match status" value="1"/>
</dbReference>
<dbReference type="Pfam" id="PF09331">
    <property type="entry name" value="DUF1985"/>
    <property type="match status" value="1"/>
</dbReference>
<keyword evidence="1" id="KW-0175">Coiled coil</keyword>
<dbReference type="Proteomes" id="UP000515124">
    <property type="component" value="Unplaced"/>
</dbReference>
<accession>A0A6P5SVC0</accession>
<dbReference type="AlphaFoldDB" id="A0A6P5SVC0"/>
<dbReference type="GeneID" id="110760154"/>
<evidence type="ECO:0000313" key="5">
    <source>
        <dbReference type="RefSeq" id="XP_021818067.1"/>
    </source>
</evidence>
<evidence type="ECO:0000259" key="3">
    <source>
        <dbReference type="Pfam" id="PF09331"/>
    </source>
</evidence>
<sequence length="447" mass="51590">MGSNVMLMIAEKNKFQGKALSLSYTKNAITAIKEKFSSEQLERFKMSCFGHLLLIEDLKWAPQIVHGLLLRKVDPKTVKTVKGITFLVGNKLIQFTKQQFCLITGLRFGKLPFIRNPTNENCALKNKYFQKNKTVSLSELEKAFKACTDEEDVVKLGFVYFVVFVLLGTEKHVNMNMRYLKLAEDLDAFEKYPWGAVSYAKTHESLVRALCADYQRVKVPKRTQKKAKTTMTCDRIREYHIKGFGFAFQIWAFEVFPALTELQYVVHEENALRPRILHWRSNNLARYNELMSHVYENIEVDVKFVRPTELEKQEAYWIWDDSEEDEENVEKYDDTKSLGYGGDDRDGDGEGADDGQENTTIDIEEDGQDISCLPSSLKLQSTKDELQKVHKENQVLKKKVFDLEERVESESLKNKKAIEGFSKKAASMEQHFMMEMAELKKASGLLN</sequence>
<dbReference type="RefSeq" id="XP_021818067.1">
    <property type="nucleotide sequence ID" value="XM_021962375.1"/>
</dbReference>
<name>A0A6P5SVC0_PRUAV</name>
<protein>
    <submittedName>
        <fullName evidence="5">Uncharacterized protein LOC110760154 isoform X2</fullName>
    </submittedName>
</protein>
<gene>
    <name evidence="5" type="primary">LOC110760154</name>
</gene>
<evidence type="ECO:0000256" key="2">
    <source>
        <dbReference type="SAM" id="MobiDB-lite"/>
    </source>
</evidence>
<organism evidence="4 5">
    <name type="scientific">Prunus avium</name>
    <name type="common">Cherry</name>
    <name type="synonym">Cerasus avium</name>
    <dbReference type="NCBI Taxonomy" id="42229"/>
    <lineage>
        <taxon>Eukaryota</taxon>
        <taxon>Viridiplantae</taxon>
        <taxon>Streptophyta</taxon>
        <taxon>Embryophyta</taxon>
        <taxon>Tracheophyta</taxon>
        <taxon>Spermatophyta</taxon>
        <taxon>Magnoliopsida</taxon>
        <taxon>eudicotyledons</taxon>
        <taxon>Gunneridae</taxon>
        <taxon>Pentapetalae</taxon>
        <taxon>rosids</taxon>
        <taxon>fabids</taxon>
        <taxon>Rosales</taxon>
        <taxon>Rosaceae</taxon>
        <taxon>Amygdaloideae</taxon>
        <taxon>Amygdaleae</taxon>
        <taxon>Prunus</taxon>
    </lineage>
</organism>
<dbReference type="InterPro" id="IPR015410">
    <property type="entry name" value="DUF1985"/>
</dbReference>
<proteinExistence type="predicted"/>